<name>A0A2N3QHJ4_9BIFI</name>
<comment type="caution">
    <text evidence="1">The sequence shown here is derived from an EMBL/GenBank/DDBJ whole genome shotgun (WGS) entry which is preliminary data.</text>
</comment>
<dbReference type="RefSeq" id="WP_101429843.1">
    <property type="nucleotide sequence ID" value="NZ_PCGZ01000005.1"/>
</dbReference>
<protein>
    <submittedName>
        <fullName evidence="1">Terminase</fullName>
    </submittedName>
</protein>
<dbReference type="EMBL" id="PCGZ01000005">
    <property type="protein sequence ID" value="PKU90753.1"/>
    <property type="molecule type" value="Genomic_DNA"/>
</dbReference>
<organism evidence="1 2">
    <name type="scientific">Bifidobacterium pseudolongum subsp. globosum</name>
    <dbReference type="NCBI Taxonomy" id="1690"/>
    <lineage>
        <taxon>Bacteria</taxon>
        <taxon>Bacillati</taxon>
        <taxon>Actinomycetota</taxon>
        <taxon>Actinomycetes</taxon>
        <taxon>Bifidobacteriales</taxon>
        <taxon>Bifidobacteriaceae</taxon>
        <taxon>Bifidobacterium</taxon>
    </lineage>
</organism>
<dbReference type="NCBIfam" id="TIGR01558">
    <property type="entry name" value="sm_term_P27"/>
    <property type="match status" value="1"/>
</dbReference>
<evidence type="ECO:0000313" key="2">
    <source>
        <dbReference type="Proteomes" id="UP000233730"/>
    </source>
</evidence>
<evidence type="ECO:0000313" key="1">
    <source>
        <dbReference type="EMBL" id="PKU90753.1"/>
    </source>
</evidence>
<gene>
    <name evidence="1" type="ORF">CQR46_0949</name>
</gene>
<dbReference type="Pfam" id="PF05119">
    <property type="entry name" value="Terminase_4"/>
    <property type="match status" value="1"/>
</dbReference>
<dbReference type="Proteomes" id="UP000233730">
    <property type="component" value="Unassembled WGS sequence"/>
</dbReference>
<sequence length="159" mass="17191">MAKTGRKTKPLALKVLNGRHEGVDSGGRPIAQYDAGFERGAPSMPAWLTGEARNTWRRLCPRLTKLGILKPEDRDAFAAYCIAVQNLKKATQLIEEEGLVTETAAGNPKTNPAVSLQAQAMNTIRQFASEFGLTPASESNVAVVGEAKKKDHDDDNPFA</sequence>
<proteinExistence type="predicted"/>
<reference evidence="1 2" key="1">
    <citation type="submission" date="2017-10" db="EMBL/GenBank/DDBJ databases">
        <title>Bifidobacterium genomics.</title>
        <authorList>
            <person name="Lugli G.A."/>
            <person name="Milani C."/>
            <person name="Mancabelli L."/>
        </authorList>
    </citation>
    <scope>NUCLEOTIDE SEQUENCE [LARGE SCALE GENOMIC DNA]</scope>
    <source>
        <strain evidence="1 2">1524B</strain>
    </source>
</reference>
<dbReference type="AlphaFoldDB" id="A0A2N3QHJ4"/>
<dbReference type="InterPro" id="IPR006448">
    <property type="entry name" value="Phage_term_ssu_P27"/>
</dbReference>
<accession>A0A2N3QHJ4</accession>